<dbReference type="SUPFAM" id="SSF51735">
    <property type="entry name" value="NAD(P)-binding Rossmann-fold domains"/>
    <property type="match status" value="1"/>
</dbReference>
<dbReference type="InterPro" id="IPR051468">
    <property type="entry name" value="Fungal_SecMetab_SDRs"/>
</dbReference>
<proteinExistence type="inferred from homology"/>
<comment type="caution">
    <text evidence="2">The sequence shown here is derived from an EMBL/GenBank/DDBJ whole genome shotgun (WGS) entry which is preliminary data.</text>
</comment>
<dbReference type="PANTHER" id="PTHR43544:SF26">
    <property type="entry name" value="SHORT CHAIN DEHYDROGENASE_REDUCTASE FAMILY OXIDOREDUCTASE (JCVI)"/>
    <property type="match status" value="1"/>
</dbReference>
<keyword evidence="3" id="KW-1185">Reference proteome</keyword>
<dbReference type="OrthoDB" id="7289984at2759"/>
<dbReference type="Pfam" id="PF00106">
    <property type="entry name" value="adh_short"/>
    <property type="match status" value="1"/>
</dbReference>
<reference evidence="2 3" key="1">
    <citation type="submission" date="2017-08" db="EMBL/GenBank/DDBJ databases">
        <title>Harnessing the power of phylogenomics to disentangle the directionality and signatures of interkingdom host jumping in the parasitic fungal genus Tolypocladium.</title>
        <authorList>
            <person name="Quandt C.A."/>
            <person name="Patterson W."/>
            <person name="Spatafora J.W."/>
        </authorList>
    </citation>
    <scope>NUCLEOTIDE SEQUENCE [LARGE SCALE GENOMIC DNA]</scope>
    <source>
        <strain evidence="2 3">CBS 113982</strain>
    </source>
</reference>
<dbReference type="InterPro" id="IPR002347">
    <property type="entry name" value="SDR_fam"/>
</dbReference>
<comment type="similarity">
    <text evidence="1">Belongs to the short-chain dehydrogenases/reductases (SDR) family.</text>
</comment>
<evidence type="ECO:0000256" key="1">
    <source>
        <dbReference type="ARBA" id="ARBA00006484"/>
    </source>
</evidence>
<dbReference type="PANTHER" id="PTHR43544">
    <property type="entry name" value="SHORT-CHAIN DEHYDROGENASE/REDUCTASE"/>
    <property type="match status" value="1"/>
</dbReference>
<dbReference type="GO" id="GO:0016491">
    <property type="term" value="F:oxidoreductase activity"/>
    <property type="evidence" value="ECO:0007669"/>
    <property type="project" value="TreeGrafter"/>
</dbReference>
<sequence length="288" mass="30509">MSLIVRFVRGLAPLIPPIFGLSLTTLNTTNYLVIIMVGNTVYVVTGGNRGLGLGLVKSLLARPSTTVVASIRNTDAAASLKADSTALTLGAGSVLHIMQLNFNTAIQPEKVRDIFDAAVGTSVDHVDVLINNAAWCTSMTPAAETSADDLRISFESNTIAPLMVFQAFWPLLQKAAATPKVIMMTSSLGGISMQEPLSSGGYGPSKAALNWITRALHLQNEGLVAVALHPGWVKTRAGEFAAKEWNYAGEPPVTVDDSVKGMLEVIDGATRDNVSGKFVTQTGQILSW</sequence>
<protein>
    <submittedName>
        <fullName evidence="2">Short-chain dehydrogenase/reductase SDR</fullName>
    </submittedName>
</protein>
<name>A0A2K3QM63_9HYPO</name>
<evidence type="ECO:0000313" key="2">
    <source>
        <dbReference type="EMBL" id="PNY28623.1"/>
    </source>
</evidence>
<dbReference type="CDD" id="cd05325">
    <property type="entry name" value="carb_red_sniffer_like_SDR_c"/>
    <property type="match status" value="1"/>
</dbReference>
<dbReference type="GO" id="GO:0005737">
    <property type="term" value="C:cytoplasm"/>
    <property type="evidence" value="ECO:0007669"/>
    <property type="project" value="TreeGrafter"/>
</dbReference>
<evidence type="ECO:0000313" key="3">
    <source>
        <dbReference type="Proteomes" id="UP000236621"/>
    </source>
</evidence>
<dbReference type="Gene3D" id="3.40.50.720">
    <property type="entry name" value="NAD(P)-binding Rossmann-like Domain"/>
    <property type="match status" value="1"/>
</dbReference>
<dbReference type="PRINTS" id="PR00081">
    <property type="entry name" value="GDHRDH"/>
</dbReference>
<dbReference type="InterPro" id="IPR036291">
    <property type="entry name" value="NAD(P)-bd_dom_sf"/>
</dbReference>
<gene>
    <name evidence="2" type="ORF">TCAP_01445</name>
</gene>
<accession>A0A2K3QM63</accession>
<dbReference type="AlphaFoldDB" id="A0A2K3QM63"/>
<organism evidence="2 3">
    <name type="scientific">Tolypocladium capitatum</name>
    <dbReference type="NCBI Taxonomy" id="45235"/>
    <lineage>
        <taxon>Eukaryota</taxon>
        <taxon>Fungi</taxon>
        <taxon>Dikarya</taxon>
        <taxon>Ascomycota</taxon>
        <taxon>Pezizomycotina</taxon>
        <taxon>Sordariomycetes</taxon>
        <taxon>Hypocreomycetidae</taxon>
        <taxon>Hypocreales</taxon>
        <taxon>Ophiocordycipitaceae</taxon>
        <taxon>Tolypocladium</taxon>
    </lineage>
</organism>
<dbReference type="EMBL" id="NRSZ01000233">
    <property type="protein sequence ID" value="PNY28623.1"/>
    <property type="molecule type" value="Genomic_DNA"/>
</dbReference>
<dbReference type="Proteomes" id="UP000236621">
    <property type="component" value="Unassembled WGS sequence"/>
</dbReference>